<feature type="domain" description="ABC transmembrane type-1" evidence="9">
    <location>
        <begin position="112"/>
        <end position="310"/>
    </location>
</feature>
<dbReference type="PANTHER" id="PTHR43386:SF6">
    <property type="entry name" value="ABC TRANSPORTER PERMEASE PROTEIN"/>
    <property type="match status" value="1"/>
</dbReference>
<evidence type="ECO:0000313" key="11">
    <source>
        <dbReference type="Proteomes" id="UP000199696"/>
    </source>
</evidence>
<evidence type="ECO:0000259" key="9">
    <source>
        <dbReference type="PROSITE" id="PS50928"/>
    </source>
</evidence>
<evidence type="ECO:0000256" key="5">
    <source>
        <dbReference type="ARBA" id="ARBA00022989"/>
    </source>
</evidence>
<dbReference type="InterPro" id="IPR035906">
    <property type="entry name" value="MetI-like_sf"/>
</dbReference>
<dbReference type="RefSeq" id="WP_091124909.1">
    <property type="nucleotide sequence ID" value="NZ_FMHY01000002.1"/>
</dbReference>
<comment type="similarity">
    <text evidence="7">Belongs to the binding-protein-dependent transport system permease family.</text>
</comment>
<dbReference type="Gene3D" id="1.10.3720.10">
    <property type="entry name" value="MetI-like"/>
    <property type="match status" value="1"/>
</dbReference>
<evidence type="ECO:0000256" key="8">
    <source>
        <dbReference type="SAM" id="MobiDB-lite"/>
    </source>
</evidence>
<evidence type="ECO:0000256" key="4">
    <source>
        <dbReference type="ARBA" id="ARBA00022692"/>
    </source>
</evidence>
<keyword evidence="3" id="KW-1003">Cell membrane</keyword>
<protein>
    <submittedName>
        <fullName evidence="10">Oligopeptide transport system permease protein</fullName>
    </submittedName>
</protein>
<evidence type="ECO:0000256" key="6">
    <source>
        <dbReference type="ARBA" id="ARBA00023136"/>
    </source>
</evidence>
<gene>
    <name evidence="10" type="ORF">GA0070604_5541</name>
</gene>
<evidence type="ECO:0000313" key="10">
    <source>
        <dbReference type="EMBL" id="SCL65915.1"/>
    </source>
</evidence>
<comment type="subcellular location">
    <subcellularLocation>
        <location evidence="1 7">Cell membrane</location>
        <topology evidence="1 7">Multi-pass membrane protein</topology>
    </subcellularLocation>
</comment>
<feature type="transmembrane region" description="Helical" evidence="7">
    <location>
        <begin position="151"/>
        <end position="171"/>
    </location>
</feature>
<feature type="transmembrane region" description="Helical" evidence="7">
    <location>
        <begin position="51"/>
        <end position="72"/>
    </location>
</feature>
<evidence type="ECO:0000256" key="3">
    <source>
        <dbReference type="ARBA" id="ARBA00022475"/>
    </source>
</evidence>
<keyword evidence="6 7" id="KW-0472">Membrane</keyword>
<reference evidence="11" key="1">
    <citation type="submission" date="2016-06" db="EMBL/GenBank/DDBJ databases">
        <authorList>
            <person name="Varghese N."/>
            <person name="Submissions Spin"/>
        </authorList>
    </citation>
    <scope>NUCLEOTIDE SEQUENCE [LARGE SCALE GENOMIC DNA]</scope>
    <source>
        <strain evidence="11">DSM 44814</strain>
    </source>
</reference>
<name>A0A1C6VI05_9ACTN</name>
<dbReference type="Pfam" id="PF00528">
    <property type="entry name" value="BPD_transp_1"/>
    <property type="match status" value="1"/>
</dbReference>
<dbReference type="InterPro" id="IPR025966">
    <property type="entry name" value="OppC_N"/>
</dbReference>
<dbReference type="Pfam" id="PF12911">
    <property type="entry name" value="OppC_N"/>
    <property type="match status" value="1"/>
</dbReference>
<dbReference type="GO" id="GO:0005886">
    <property type="term" value="C:plasma membrane"/>
    <property type="evidence" value="ECO:0007669"/>
    <property type="project" value="UniProtKB-SubCell"/>
</dbReference>
<organism evidence="10 11">
    <name type="scientific">Micromonospora eburnea</name>
    <dbReference type="NCBI Taxonomy" id="227316"/>
    <lineage>
        <taxon>Bacteria</taxon>
        <taxon>Bacillati</taxon>
        <taxon>Actinomycetota</taxon>
        <taxon>Actinomycetes</taxon>
        <taxon>Micromonosporales</taxon>
        <taxon>Micromonosporaceae</taxon>
        <taxon>Micromonospora</taxon>
    </lineage>
</organism>
<dbReference type="PROSITE" id="PS50928">
    <property type="entry name" value="ABC_TM1"/>
    <property type="match status" value="1"/>
</dbReference>
<dbReference type="InterPro" id="IPR050366">
    <property type="entry name" value="BP-dependent_transpt_permease"/>
</dbReference>
<dbReference type="SUPFAM" id="SSF161098">
    <property type="entry name" value="MetI-like"/>
    <property type="match status" value="1"/>
</dbReference>
<keyword evidence="11" id="KW-1185">Reference proteome</keyword>
<keyword evidence="2 7" id="KW-0813">Transport</keyword>
<sequence length="322" mass="34323">MSDPSAASLVSTPRVEAPAEGGAPTNVAPGKQQRPRGLLGDAWLDLRRKPLFWISAAFIVFFVAMAAFPSLFTSGDAVNGDLSRSLVKPSSDAWFGYDVQGRDVFARTIYGARASIVVALLSVIGTLLIGGAMGMIAGYRGGWVDAVLSRIADIFFGLPFVLGSIVILTTFNGSGTDNNEWTIMGLVIMSLTVLSWPVVMRLMRSAVLATKEADYIVAARALGAGTGRIIFKHLLPNCLAPILVYGTIMVGSFIGTEATLSFLGIGLKSPVVSWGIMISEAQNLIRVAPYLLFFPSAFLVTAVLSFVMLGETVREALDPKLR</sequence>
<dbReference type="InterPro" id="IPR000515">
    <property type="entry name" value="MetI-like"/>
</dbReference>
<feature type="transmembrane region" description="Helical" evidence="7">
    <location>
        <begin position="183"/>
        <end position="203"/>
    </location>
</feature>
<evidence type="ECO:0000256" key="2">
    <source>
        <dbReference type="ARBA" id="ARBA00022448"/>
    </source>
</evidence>
<dbReference type="Proteomes" id="UP000199696">
    <property type="component" value="Unassembled WGS sequence"/>
</dbReference>
<feature type="transmembrane region" description="Helical" evidence="7">
    <location>
        <begin position="116"/>
        <end position="139"/>
    </location>
</feature>
<evidence type="ECO:0000256" key="7">
    <source>
        <dbReference type="RuleBase" id="RU363032"/>
    </source>
</evidence>
<dbReference type="OrthoDB" id="9812701at2"/>
<dbReference type="PANTHER" id="PTHR43386">
    <property type="entry name" value="OLIGOPEPTIDE TRANSPORT SYSTEM PERMEASE PROTEIN APPC"/>
    <property type="match status" value="1"/>
</dbReference>
<evidence type="ECO:0000256" key="1">
    <source>
        <dbReference type="ARBA" id="ARBA00004651"/>
    </source>
</evidence>
<keyword evidence="5 7" id="KW-1133">Transmembrane helix</keyword>
<dbReference type="EMBL" id="FMHY01000002">
    <property type="protein sequence ID" value="SCL65915.1"/>
    <property type="molecule type" value="Genomic_DNA"/>
</dbReference>
<proteinExistence type="inferred from homology"/>
<dbReference type="CDD" id="cd06261">
    <property type="entry name" value="TM_PBP2"/>
    <property type="match status" value="1"/>
</dbReference>
<accession>A0A1C6VI05</accession>
<dbReference type="GO" id="GO:0055085">
    <property type="term" value="P:transmembrane transport"/>
    <property type="evidence" value="ECO:0007669"/>
    <property type="project" value="InterPro"/>
</dbReference>
<dbReference type="STRING" id="227316.GA0070604_5541"/>
<feature type="transmembrane region" description="Helical" evidence="7">
    <location>
        <begin position="290"/>
        <end position="309"/>
    </location>
</feature>
<keyword evidence="4 7" id="KW-0812">Transmembrane</keyword>
<feature type="region of interest" description="Disordered" evidence="8">
    <location>
        <begin position="1"/>
        <end position="33"/>
    </location>
</feature>
<dbReference type="AlphaFoldDB" id="A0A1C6VI05"/>